<dbReference type="Proteomes" id="UP000800235">
    <property type="component" value="Unassembled WGS sequence"/>
</dbReference>
<dbReference type="OrthoDB" id="10003767at2759"/>
<keyword evidence="3" id="KW-1185">Reference proteome</keyword>
<dbReference type="Pfam" id="PF01636">
    <property type="entry name" value="APH"/>
    <property type="match status" value="1"/>
</dbReference>
<evidence type="ECO:0000313" key="3">
    <source>
        <dbReference type="Proteomes" id="UP000800235"/>
    </source>
</evidence>
<dbReference type="PANTHER" id="PTHR21310:SF51">
    <property type="entry name" value="AMINOGLYCOSIDE PHOSPHOTRANSFERASE DOMAIN-CONTAINING PROTEIN"/>
    <property type="match status" value="1"/>
</dbReference>
<organism evidence="2 3">
    <name type="scientific">Tothia fuscella</name>
    <dbReference type="NCBI Taxonomy" id="1048955"/>
    <lineage>
        <taxon>Eukaryota</taxon>
        <taxon>Fungi</taxon>
        <taxon>Dikarya</taxon>
        <taxon>Ascomycota</taxon>
        <taxon>Pezizomycotina</taxon>
        <taxon>Dothideomycetes</taxon>
        <taxon>Pleosporomycetidae</taxon>
        <taxon>Venturiales</taxon>
        <taxon>Cylindrosympodiaceae</taxon>
        <taxon>Tothia</taxon>
    </lineage>
</organism>
<evidence type="ECO:0000259" key="1">
    <source>
        <dbReference type="Pfam" id="PF01636"/>
    </source>
</evidence>
<accession>A0A9P4NMC9</accession>
<gene>
    <name evidence="2" type="ORF">EJ08DRAFT_575579</name>
</gene>
<dbReference type="PANTHER" id="PTHR21310">
    <property type="entry name" value="AMINOGLYCOSIDE PHOSPHOTRANSFERASE-RELATED-RELATED"/>
    <property type="match status" value="1"/>
</dbReference>
<protein>
    <recommendedName>
        <fullName evidence="1">Aminoglycoside phosphotransferase domain-containing protein</fullName>
    </recommendedName>
</protein>
<feature type="non-terminal residue" evidence="2">
    <location>
        <position position="1"/>
    </location>
</feature>
<name>A0A9P4NMC9_9PEZI</name>
<evidence type="ECO:0000313" key="2">
    <source>
        <dbReference type="EMBL" id="KAF2428067.1"/>
    </source>
</evidence>
<reference evidence="2" key="1">
    <citation type="journal article" date="2020" name="Stud. Mycol.">
        <title>101 Dothideomycetes genomes: a test case for predicting lifestyles and emergence of pathogens.</title>
        <authorList>
            <person name="Haridas S."/>
            <person name="Albert R."/>
            <person name="Binder M."/>
            <person name="Bloem J."/>
            <person name="Labutti K."/>
            <person name="Salamov A."/>
            <person name="Andreopoulos B."/>
            <person name="Baker S."/>
            <person name="Barry K."/>
            <person name="Bills G."/>
            <person name="Bluhm B."/>
            <person name="Cannon C."/>
            <person name="Castanera R."/>
            <person name="Culley D."/>
            <person name="Daum C."/>
            <person name="Ezra D."/>
            <person name="Gonzalez J."/>
            <person name="Henrissat B."/>
            <person name="Kuo A."/>
            <person name="Liang C."/>
            <person name="Lipzen A."/>
            <person name="Lutzoni F."/>
            <person name="Magnuson J."/>
            <person name="Mondo S."/>
            <person name="Nolan M."/>
            <person name="Ohm R."/>
            <person name="Pangilinan J."/>
            <person name="Park H.-J."/>
            <person name="Ramirez L."/>
            <person name="Alfaro M."/>
            <person name="Sun H."/>
            <person name="Tritt A."/>
            <person name="Yoshinaga Y."/>
            <person name="Zwiers L.-H."/>
            <person name="Turgeon B."/>
            <person name="Goodwin S."/>
            <person name="Spatafora J."/>
            <person name="Crous P."/>
            <person name="Grigoriev I."/>
        </authorList>
    </citation>
    <scope>NUCLEOTIDE SEQUENCE</scope>
    <source>
        <strain evidence="2">CBS 130266</strain>
    </source>
</reference>
<proteinExistence type="predicted"/>
<feature type="domain" description="Aminoglycoside phosphotransferase" evidence="1">
    <location>
        <begin position="6"/>
        <end position="226"/>
    </location>
</feature>
<dbReference type="SUPFAM" id="SSF56112">
    <property type="entry name" value="Protein kinase-like (PK-like)"/>
    <property type="match status" value="1"/>
</dbReference>
<dbReference type="InterPro" id="IPR002575">
    <property type="entry name" value="Aminoglycoside_PTrfase"/>
</dbReference>
<sequence length="308" mass="34441">GAYHAVYIIQSRSGTKTCLKIPAAGQQEIWSDEHAKNLRSEALTMRLIQQKTKVPVPTLIAYDTSFGNEIGAPFILETFAAGRKLGSLLRDWSISGCYSEKIGVVYQSFAHAMAELSRLKFNQVGMLDFLTDEGEPSIAPQLVPYCYFSSRLQLIEGKEWEGFREGVFKLLEACVSCVPSFVDASGTDEVFSLVHPDLDVQNILCEDDGNITGIIDWEGVHTAPIYIGHASTPFWLREDWNPGYQWPYGDELYAPDDLIKGRKLYSAALQKALNKDDQWQYPEKSVMLTALLYAISTTNTVARCGEFI</sequence>
<dbReference type="Gene3D" id="3.90.1200.10">
    <property type="match status" value="1"/>
</dbReference>
<dbReference type="AlphaFoldDB" id="A0A9P4NMC9"/>
<comment type="caution">
    <text evidence="2">The sequence shown here is derived from an EMBL/GenBank/DDBJ whole genome shotgun (WGS) entry which is preliminary data.</text>
</comment>
<dbReference type="InterPro" id="IPR051678">
    <property type="entry name" value="AGP_Transferase"/>
</dbReference>
<dbReference type="EMBL" id="MU007056">
    <property type="protein sequence ID" value="KAF2428067.1"/>
    <property type="molecule type" value="Genomic_DNA"/>
</dbReference>
<feature type="non-terminal residue" evidence="2">
    <location>
        <position position="308"/>
    </location>
</feature>
<dbReference type="InterPro" id="IPR011009">
    <property type="entry name" value="Kinase-like_dom_sf"/>
</dbReference>